<name>A0A915L356_ROMCU</name>
<sequence length="112" mass="12785">MKDPIESRSYQSGNSDLCPKREGRYAPAYVAPFRFAPSRTEQKRVELWRWTSFFSVASSMKETVNRRCDALEKYFVILSKLLVLCSLAPERAKPSRGPGPGQLPRYRGLGQL</sequence>
<protein>
    <submittedName>
        <fullName evidence="3">Uncharacterized protein</fullName>
    </submittedName>
</protein>
<dbReference type="Proteomes" id="UP000887565">
    <property type="component" value="Unplaced"/>
</dbReference>
<dbReference type="WBParaSite" id="nRc.2.0.1.t45171-RA">
    <property type="protein sequence ID" value="nRc.2.0.1.t45171-RA"/>
    <property type="gene ID" value="nRc.2.0.1.g45171"/>
</dbReference>
<evidence type="ECO:0000313" key="3">
    <source>
        <dbReference type="WBParaSite" id="nRc.2.0.1.t45171-RA"/>
    </source>
</evidence>
<evidence type="ECO:0000313" key="2">
    <source>
        <dbReference type="Proteomes" id="UP000887565"/>
    </source>
</evidence>
<keyword evidence="2" id="KW-1185">Reference proteome</keyword>
<dbReference type="AlphaFoldDB" id="A0A915L356"/>
<organism evidence="2 3">
    <name type="scientific">Romanomermis culicivorax</name>
    <name type="common">Nematode worm</name>
    <dbReference type="NCBI Taxonomy" id="13658"/>
    <lineage>
        <taxon>Eukaryota</taxon>
        <taxon>Metazoa</taxon>
        <taxon>Ecdysozoa</taxon>
        <taxon>Nematoda</taxon>
        <taxon>Enoplea</taxon>
        <taxon>Dorylaimia</taxon>
        <taxon>Mermithida</taxon>
        <taxon>Mermithoidea</taxon>
        <taxon>Mermithidae</taxon>
        <taxon>Romanomermis</taxon>
    </lineage>
</organism>
<accession>A0A915L356</accession>
<feature type="region of interest" description="Disordered" evidence="1">
    <location>
        <begin position="1"/>
        <end position="21"/>
    </location>
</feature>
<reference evidence="3" key="1">
    <citation type="submission" date="2022-11" db="UniProtKB">
        <authorList>
            <consortium name="WormBaseParasite"/>
        </authorList>
    </citation>
    <scope>IDENTIFICATION</scope>
</reference>
<proteinExistence type="predicted"/>
<evidence type="ECO:0000256" key="1">
    <source>
        <dbReference type="SAM" id="MobiDB-lite"/>
    </source>
</evidence>
<feature type="region of interest" description="Disordered" evidence="1">
    <location>
        <begin position="91"/>
        <end position="112"/>
    </location>
</feature>